<dbReference type="InterPro" id="IPR023578">
    <property type="entry name" value="Ras_GEF_dom_sf"/>
</dbReference>
<reference evidence="4 5" key="1">
    <citation type="journal article" date="2022" name="Nat. Ecol. Evol.">
        <title>A masculinizing supergene underlies an exaggerated male reproductive morph in a spider.</title>
        <authorList>
            <person name="Hendrickx F."/>
            <person name="De Corte Z."/>
            <person name="Sonet G."/>
            <person name="Van Belleghem S.M."/>
            <person name="Kostlbacher S."/>
            <person name="Vangestel C."/>
        </authorList>
    </citation>
    <scope>NUCLEOTIDE SEQUENCE [LARGE SCALE GENOMIC DNA]</scope>
    <source>
        <strain evidence="4">W744_W776</strain>
    </source>
</reference>
<dbReference type="Proteomes" id="UP000827092">
    <property type="component" value="Unassembled WGS sequence"/>
</dbReference>
<evidence type="ECO:0000259" key="3">
    <source>
        <dbReference type="PROSITE" id="PS50009"/>
    </source>
</evidence>
<keyword evidence="1 2" id="KW-0344">Guanine-nucleotide releasing factor</keyword>
<dbReference type="AlphaFoldDB" id="A0AAV6V5U9"/>
<evidence type="ECO:0000313" key="5">
    <source>
        <dbReference type="Proteomes" id="UP000827092"/>
    </source>
</evidence>
<dbReference type="SUPFAM" id="SSF48366">
    <property type="entry name" value="Ras GEF"/>
    <property type="match status" value="1"/>
</dbReference>
<comment type="caution">
    <text evidence="4">The sequence shown here is derived from an EMBL/GenBank/DDBJ whole genome shotgun (WGS) entry which is preliminary data.</text>
</comment>
<evidence type="ECO:0000256" key="1">
    <source>
        <dbReference type="ARBA" id="ARBA00022658"/>
    </source>
</evidence>
<gene>
    <name evidence="4" type="ORF">JTE90_006056</name>
</gene>
<dbReference type="Gene3D" id="1.10.840.10">
    <property type="entry name" value="Ras guanine-nucleotide exchange factors catalytic domain"/>
    <property type="match status" value="1"/>
</dbReference>
<organism evidence="4 5">
    <name type="scientific">Oedothorax gibbosus</name>
    <dbReference type="NCBI Taxonomy" id="931172"/>
    <lineage>
        <taxon>Eukaryota</taxon>
        <taxon>Metazoa</taxon>
        <taxon>Ecdysozoa</taxon>
        <taxon>Arthropoda</taxon>
        <taxon>Chelicerata</taxon>
        <taxon>Arachnida</taxon>
        <taxon>Araneae</taxon>
        <taxon>Araneomorphae</taxon>
        <taxon>Entelegynae</taxon>
        <taxon>Araneoidea</taxon>
        <taxon>Linyphiidae</taxon>
        <taxon>Erigoninae</taxon>
        <taxon>Oedothorax</taxon>
    </lineage>
</organism>
<evidence type="ECO:0000313" key="4">
    <source>
        <dbReference type="EMBL" id="KAG8191304.1"/>
    </source>
</evidence>
<feature type="domain" description="Ras-GEF" evidence="3">
    <location>
        <begin position="49"/>
        <end position="282"/>
    </location>
</feature>
<dbReference type="GO" id="GO:0007265">
    <property type="term" value="P:Ras protein signal transduction"/>
    <property type="evidence" value="ECO:0007669"/>
    <property type="project" value="TreeGrafter"/>
</dbReference>
<name>A0AAV6V5U9_9ARAC</name>
<dbReference type="GO" id="GO:0005085">
    <property type="term" value="F:guanyl-nucleotide exchange factor activity"/>
    <property type="evidence" value="ECO:0007669"/>
    <property type="project" value="UniProtKB-KW"/>
</dbReference>
<dbReference type="InterPro" id="IPR008937">
    <property type="entry name" value="Ras-like_GEF"/>
</dbReference>
<dbReference type="Pfam" id="PF00617">
    <property type="entry name" value="RasGEF"/>
    <property type="match status" value="1"/>
</dbReference>
<accession>A0AAV6V5U9</accession>
<dbReference type="PROSITE" id="PS50009">
    <property type="entry name" value="RASGEF_CAT"/>
    <property type="match status" value="1"/>
</dbReference>
<dbReference type="PANTHER" id="PTHR23113:SF99">
    <property type="entry name" value="RASGEF DOMAIN-CONTAINING PROTEIN"/>
    <property type="match status" value="1"/>
</dbReference>
<evidence type="ECO:0000256" key="2">
    <source>
        <dbReference type="PROSITE-ProRule" id="PRU00168"/>
    </source>
</evidence>
<dbReference type="InterPro" id="IPR036964">
    <property type="entry name" value="RASGEF_cat_dom_sf"/>
</dbReference>
<dbReference type="PANTHER" id="PTHR23113">
    <property type="entry name" value="GUANINE NUCLEOTIDE EXCHANGE FACTOR"/>
    <property type="match status" value="1"/>
</dbReference>
<dbReference type="GO" id="GO:0005886">
    <property type="term" value="C:plasma membrane"/>
    <property type="evidence" value="ECO:0007669"/>
    <property type="project" value="TreeGrafter"/>
</dbReference>
<sequence>MKFVRKLFKKSKVSKKEDSIIESFPKDRGDGQAIVNKPVQIYGDLIDLEPSKIAKIIAQKDWETFKHIKQEDLPEYQRRWLYPQDLPNRSNDSEVLKKMAQNYTEVYYWTLEAIIQGQTPNERAKVLKKLLQVAQELLKANDLNATHAIVAALTVPAVELLDKTWKKVSTKNKKMRSNMEKLFRAKNNYARLSTYMQQQMREHKIVIPVMTLVVRDFKVVQPPCPDISTMTLKRTAVFRAVLKLLKEANHAETSICKETLHYWDSLHVTQAKVDDISFHLIK</sequence>
<dbReference type="SMART" id="SM00147">
    <property type="entry name" value="RasGEF"/>
    <property type="match status" value="1"/>
</dbReference>
<keyword evidence="5" id="KW-1185">Reference proteome</keyword>
<dbReference type="InterPro" id="IPR001895">
    <property type="entry name" value="RASGEF_cat_dom"/>
</dbReference>
<dbReference type="EMBL" id="JAFNEN010000161">
    <property type="protein sequence ID" value="KAG8191304.1"/>
    <property type="molecule type" value="Genomic_DNA"/>
</dbReference>
<protein>
    <recommendedName>
        <fullName evidence="3">Ras-GEF domain-containing protein</fullName>
    </recommendedName>
</protein>
<proteinExistence type="predicted"/>